<dbReference type="AlphaFoldDB" id="A0A1J5MWH4"/>
<evidence type="ECO:0000313" key="2">
    <source>
        <dbReference type="Proteomes" id="UP000181901"/>
    </source>
</evidence>
<dbReference type="Gene3D" id="3.30.70.1150">
    <property type="entry name" value="ACT-like. Chain A, domain 2"/>
    <property type="match status" value="1"/>
</dbReference>
<comment type="caution">
    <text evidence="1">The sequence shown here is derived from an EMBL/GenBank/DDBJ whole genome shotgun (WGS) entry which is preliminary data.</text>
</comment>
<name>A0A1J5MWH4_9BACT</name>
<dbReference type="InterPro" id="IPR027271">
    <property type="entry name" value="Acetolactate_synth/TF_NikR_C"/>
</dbReference>
<dbReference type="EMBL" id="LKAQ01000004">
    <property type="protein sequence ID" value="OIQ50917.1"/>
    <property type="molecule type" value="Genomic_DNA"/>
</dbReference>
<organism evidence="1 2">
    <name type="scientific">Pseudodesulfovibrio hydrargyri</name>
    <dbReference type="NCBI Taxonomy" id="2125990"/>
    <lineage>
        <taxon>Bacteria</taxon>
        <taxon>Pseudomonadati</taxon>
        <taxon>Thermodesulfobacteriota</taxon>
        <taxon>Desulfovibrionia</taxon>
        <taxon>Desulfovibrionales</taxon>
        <taxon>Desulfovibrionaceae</taxon>
    </lineage>
</organism>
<reference evidence="1 2" key="1">
    <citation type="submission" date="2015-09" db="EMBL/GenBank/DDBJ databases">
        <title>Genome of Desulfovibrio dechloracetivorans BerOc1, a mercury methylating strain isolated from highly hydrocarbons and metals contaminated coastal sediments.</title>
        <authorList>
            <person name="Goni Urriza M."/>
            <person name="Gassie C."/>
            <person name="Bouchez O."/>
            <person name="Klopp C."/>
            <person name="Ranchou-Peyruse A."/>
            <person name="Remy G."/>
        </authorList>
    </citation>
    <scope>NUCLEOTIDE SEQUENCE [LARGE SCALE GENOMIC DNA]</scope>
    <source>
        <strain evidence="1 2">BerOc1</strain>
    </source>
</reference>
<dbReference type="SUPFAM" id="SSF55021">
    <property type="entry name" value="ACT-like"/>
    <property type="match status" value="1"/>
</dbReference>
<evidence type="ECO:0008006" key="3">
    <source>
        <dbReference type="Google" id="ProtNLM"/>
    </source>
</evidence>
<keyword evidence="2" id="KW-1185">Reference proteome</keyword>
<sequence length="81" mass="8724">MMQKRLGIIGIIIKDRQRAASAVNTILSDHGEIIVGRMGLPFRDRGVSIIDLIIEATTDEVGALTGKLGNLEGVRVKSLLV</sequence>
<dbReference type="InterPro" id="IPR023860">
    <property type="entry name" value="FeFe-hyd_TM1266"/>
</dbReference>
<protein>
    <recommendedName>
        <fullName evidence="3">Transcription factor NikR nickel binding C-terminal domain-containing protein</fullName>
    </recommendedName>
</protein>
<proteinExistence type="predicted"/>
<gene>
    <name evidence="1" type="ORF">BerOc1_02859</name>
</gene>
<dbReference type="Proteomes" id="UP000181901">
    <property type="component" value="Unassembled WGS sequence"/>
</dbReference>
<dbReference type="NCBIfam" id="TIGR03959">
    <property type="entry name" value="hyd_TM1266"/>
    <property type="match status" value="1"/>
</dbReference>
<dbReference type="InterPro" id="IPR045865">
    <property type="entry name" value="ACT-like_dom_sf"/>
</dbReference>
<dbReference type="Pfam" id="PF21699">
    <property type="entry name" value="TM1266-like"/>
    <property type="match status" value="1"/>
</dbReference>
<accession>A0A1J5MWH4</accession>
<evidence type="ECO:0000313" key="1">
    <source>
        <dbReference type="EMBL" id="OIQ50917.1"/>
    </source>
</evidence>